<feature type="domain" description="Calcineurin-like phosphoesterase" evidence="4">
    <location>
        <begin position="5"/>
        <end position="250"/>
    </location>
</feature>
<dbReference type="InterPro" id="IPR036907">
    <property type="entry name" value="5'-Nucleotdase_C_sf"/>
</dbReference>
<dbReference type="Pfam" id="PF02872">
    <property type="entry name" value="5_nucleotid_C"/>
    <property type="match status" value="1"/>
</dbReference>
<dbReference type="Proteomes" id="UP000029990">
    <property type="component" value="Unassembled WGS sequence"/>
</dbReference>
<comment type="similarity">
    <text evidence="2">Belongs to the 5'-nucleotidase family.</text>
</comment>
<proteinExistence type="inferred from homology"/>
<keyword evidence="2" id="KW-0547">Nucleotide-binding</keyword>
<dbReference type="InterPro" id="IPR004843">
    <property type="entry name" value="Calcineurin-like_PHP"/>
</dbReference>
<dbReference type="SUPFAM" id="SSF56300">
    <property type="entry name" value="Metallo-dependent phosphatases"/>
    <property type="match status" value="1"/>
</dbReference>
<dbReference type="EMBL" id="AVPI01000001">
    <property type="protein sequence ID" value="KGN35857.1"/>
    <property type="molecule type" value="Genomic_DNA"/>
</dbReference>
<keyword evidence="7" id="KW-1185">Reference proteome</keyword>
<feature type="region of interest" description="Disordered" evidence="3">
    <location>
        <begin position="14"/>
        <end position="34"/>
    </location>
</feature>
<keyword evidence="1" id="KW-0732">Signal</keyword>
<name>A0ABR4XIZ2_9MICO</name>
<evidence type="ECO:0000313" key="7">
    <source>
        <dbReference type="Proteomes" id="UP000029990"/>
    </source>
</evidence>
<evidence type="ECO:0000256" key="1">
    <source>
        <dbReference type="ARBA" id="ARBA00022729"/>
    </source>
</evidence>
<comment type="caution">
    <text evidence="6">The sequence shown here is derived from an EMBL/GenBank/DDBJ whole genome shotgun (WGS) entry which is preliminary data.</text>
</comment>
<dbReference type="InterPro" id="IPR029052">
    <property type="entry name" value="Metallo-depent_PP-like"/>
</dbReference>
<evidence type="ECO:0000313" key="6">
    <source>
        <dbReference type="EMBL" id="KGN35857.1"/>
    </source>
</evidence>
<accession>A0ABR4XIZ2</accession>
<evidence type="ECO:0000256" key="2">
    <source>
        <dbReference type="RuleBase" id="RU362119"/>
    </source>
</evidence>
<dbReference type="PANTHER" id="PTHR11575">
    <property type="entry name" value="5'-NUCLEOTIDASE-RELATED"/>
    <property type="match status" value="1"/>
</dbReference>
<keyword evidence="2" id="KW-0378">Hydrolase</keyword>
<gene>
    <name evidence="6" type="ORF">N798_01050</name>
</gene>
<protein>
    <submittedName>
        <fullName evidence="6">5'-nucleotidase</fullName>
    </submittedName>
</protein>
<evidence type="ECO:0000259" key="5">
    <source>
        <dbReference type="Pfam" id="PF02872"/>
    </source>
</evidence>
<sequence>MQLLSFNDYHGHLEATDPKLTPAEDPSQTAVGGAEHLSTTLTNLRAKVGEKSSLTVAAGDLIGGSPFLSGMFHDEPAVESLNEMKLDVSSVGNHEFDEGTDELLRMQNGGCHPTDGCYFPEAPYAGADFQWLSANVVRKDNGDTLLPGTSVKTVNGVKVGFIGMTLEATPTLVSPAGVSSVDFLDEVTTANAQAAALKKQGVKSIVVLLHEGGYQTGTINDCNGISAPIAQIAAQITPEVDQIITGHTHQAYICSLPDPAGNDRLVTSAHDYGRTVTETTLVINTKSGEVMRDRSTATNHLVARTAPKDGAITQIIDKWNTLAGPLKAQVVGTHTEDILGDSGGNRGIETPMADVVADAILAGTDGANEGGAQIAFMNVGGVREDLPMKPKYSEAPGQITYAEAFDVAPFNNLLVSLDLTGDQIRQVLEQQYQPVAARGSRPMLALGVSEGFTYTWDATQPQGSRVVNGSMALNGTPIEATKTYRVGTLSFLADGGDLFTAFTGGKNRIGGPEDLGNLVAYFGANPGITAPASRIAGL</sequence>
<organism evidence="6 7">
    <name type="scientific">Knoellia flava TL1</name>
    <dbReference type="NCBI Taxonomy" id="1385518"/>
    <lineage>
        <taxon>Bacteria</taxon>
        <taxon>Bacillati</taxon>
        <taxon>Actinomycetota</taxon>
        <taxon>Actinomycetes</taxon>
        <taxon>Micrococcales</taxon>
        <taxon>Intrasporangiaceae</taxon>
        <taxon>Knoellia</taxon>
    </lineage>
</organism>
<reference evidence="6 7" key="1">
    <citation type="submission" date="2013-08" db="EMBL/GenBank/DDBJ databases">
        <title>The genome sequence of Knoellia flava.</title>
        <authorList>
            <person name="Zhu W."/>
            <person name="Wang G."/>
        </authorList>
    </citation>
    <scope>NUCLEOTIDE SEQUENCE [LARGE SCALE GENOMIC DNA]</scope>
    <source>
        <strain evidence="6 7">TL1</strain>
    </source>
</reference>
<dbReference type="InterPro" id="IPR006179">
    <property type="entry name" value="5_nucleotidase/apyrase"/>
</dbReference>
<dbReference type="SUPFAM" id="SSF55816">
    <property type="entry name" value="5'-nucleotidase (syn. UDP-sugar hydrolase), C-terminal domain"/>
    <property type="match status" value="1"/>
</dbReference>
<evidence type="ECO:0000259" key="4">
    <source>
        <dbReference type="Pfam" id="PF00149"/>
    </source>
</evidence>
<dbReference type="Gene3D" id="3.90.780.10">
    <property type="entry name" value="5'-Nucleotidase, C-terminal domain"/>
    <property type="match status" value="1"/>
</dbReference>
<dbReference type="Pfam" id="PF00149">
    <property type="entry name" value="Metallophos"/>
    <property type="match status" value="1"/>
</dbReference>
<evidence type="ECO:0000256" key="3">
    <source>
        <dbReference type="SAM" id="MobiDB-lite"/>
    </source>
</evidence>
<dbReference type="PANTHER" id="PTHR11575:SF24">
    <property type="entry name" value="5'-NUCLEOTIDASE"/>
    <property type="match status" value="1"/>
</dbReference>
<dbReference type="PRINTS" id="PR01607">
    <property type="entry name" value="APYRASEFAMLY"/>
</dbReference>
<dbReference type="InterPro" id="IPR008334">
    <property type="entry name" value="5'-Nucleotdase_C"/>
</dbReference>
<dbReference type="Gene3D" id="3.60.21.10">
    <property type="match status" value="1"/>
</dbReference>
<feature type="domain" description="5'-Nucleotidase C-terminal" evidence="5">
    <location>
        <begin position="331"/>
        <end position="503"/>
    </location>
</feature>